<evidence type="ECO:0000313" key="2">
    <source>
        <dbReference type="EMBL" id="KAL2520624.1"/>
    </source>
</evidence>
<feature type="compositionally biased region" description="Basic and acidic residues" evidence="1">
    <location>
        <begin position="12"/>
        <end position="21"/>
    </location>
</feature>
<evidence type="ECO:0000256" key="1">
    <source>
        <dbReference type="SAM" id="MobiDB-lite"/>
    </source>
</evidence>
<reference evidence="3" key="1">
    <citation type="submission" date="2024-07" db="EMBL/GenBank/DDBJ databases">
        <title>Two chromosome-level genome assemblies of Korean endemic species Abeliophyllum distichum and Forsythia ovata (Oleaceae).</title>
        <authorList>
            <person name="Jang H."/>
        </authorList>
    </citation>
    <scope>NUCLEOTIDE SEQUENCE [LARGE SCALE GENOMIC DNA]</scope>
</reference>
<keyword evidence="3" id="KW-1185">Reference proteome</keyword>
<protein>
    <recommendedName>
        <fullName evidence="4">Ribosomal protein L32</fullName>
    </recommendedName>
</protein>
<proteinExistence type="predicted"/>
<gene>
    <name evidence="2" type="ORF">Fot_24547</name>
</gene>
<name>A0ABD1U6I5_9LAMI</name>
<feature type="region of interest" description="Disordered" evidence="1">
    <location>
        <begin position="1"/>
        <end position="26"/>
    </location>
</feature>
<dbReference type="Proteomes" id="UP001604277">
    <property type="component" value="Unassembled WGS sequence"/>
</dbReference>
<sequence length="113" mass="13215">MPKKGRSSRCTKWKEKMVDKPTRKHAKPSFQRFRIAVEKERYTKSMSKRKFVFEREEDVAGMSTDDKQAIQNVDPVLGIVNIFMKAGQVNMYLLMNDDPMNMEHPDEQCLAIC</sequence>
<accession>A0ABD1U6I5</accession>
<comment type="caution">
    <text evidence="2">The sequence shown here is derived from an EMBL/GenBank/DDBJ whole genome shotgun (WGS) entry which is preliminary data.</text>
</comment>
<dbReference type="AlphaFoldDB" id="A0ABD1U6I5"/>
<organism evidence="2 3">
    <name type="scientific">Forsythia ovata</name>
    <dbReference type="NCBI Taxonomy" id="205694"/>
    <lineage>
        <taxon>Eukaryota</taxon>
        <taxon>Viridiplantae</taxon>
        <taxon>Streptophyta</taxon>
        <taxon>Embryophyta</taxon>
        <taxon>Tracheophyta</taxon>
        <taxon>Spermatophyta</taxon>
        <taxon>Magnoliopsida</taxon>
        <taxon>eudicotyledons</taxon>
        <taxon>Gunneridae</taxon>
        <taxon>Pentapetalae</taxon>
        <taxon>asterids</taxon>
        <taxon>lamiids</taxon>
        <taxon>Lamiales</taxon>
        <taxon>Oleaceae</taxon>
        <taxon>Forsythieae</taxon>
        <taxon>Forsythia</taxon>
    </lineage>
</organism>
<evidence type="ECO:0000313" key="3">
    <source>
        <dbReference type="Proteomes" id="UP001604277"/>
    </source>
</evidence>
<dbReference type="EMBL" id="JBFOLJ010000007">
    <property type="protein sequence ID" value="KAL2520624.1"/>
    <property type="molecule type" value="Genomic_DNA"/>
</dbReference>
<feature type="compositionally biased region" description="Basic residues" evidence="1">
    <location>
        <begin position="1"/>
        <end position="11"/>
    </location>
</feature>
<evidence type="ECO:0008006" key="4">
    <source>
        <dbReference type="Google" id="ProtNLM"/>
    </source>
</evidence>